<dbReference type="Gene3D" id="3.60.10.10">
    <property type="entry name" value="Endonuclease/exonuclease/phosphatase"/>
    <property type="match status" value="1"/>
</dbReference>
<dbReference type="SUPFAM" id="SSF56219">
    <property type="entry name" value="DNase I-like"/>
    <property type="match status" value="1"/>
</dbReference>
<evidence type="ECO:0000259" key="1">
    <source>
        <dbReference type="Pfam" id="PF14529"/>
    </source>
</evidence>
<evidence type="ECO:0000313" key="2">
    <source>
        <dbReference type="EMBL" id="OAD72681.1"/>
    </source>
</evidence>
<dbReference type="STRING" id="763407.A0A163AD81"/>
<dbReference type="AlphaFoldDB" id="A0A163AD81"/>
<accession>A0A163AD81</accession>
<dbReference type="OrthoDB" id="411871at2759"/>
<dbReference type="InterPro" id="IPR005135">
    <property type="entry name" value="Endo/exonuclease/phosphatase"/>
</dbReference>
<dbReference type="InterPro" id="IPR036691">
    <property type="entry name" value="Endo/exonu/phosph_ase_sf"/>
</dbReference>
<sequence>MPMACNPEPFKIPFNTINPYICSSLQKHNSFPPHVFPHHAGTYRGSMGVSVLISSHCPYAVTQIPMPSKYALAVKIGSLRIVCLYLPPNMPTHDVLHILSSIPLTHDTILCGDFNARLGSVTGDYASNSHGLALCSWIEERSLSVVNADLALCIPTYISFRNNYEISSIIDLFITNMPLINPSLHIATDLSLGSDHRLLSLSFTYDLQHSTNMPPPLRMTWNLSRLNEPDVHALYAHIFTQNSTSLLSTLQEIVLNPPLTKPDIDAITDEFNSLIYNSLNSSIGHRPSRPNHWKSFWNVALQTAADHRNKCYKKWRLAIVQQAKRQSWHVFCQSIERDFSKATSKIKQLKRRRQPQHTFQHDDGPAVAAATMCDHLATVYSGHILPATRPPAPTTTYNSVPFASDDSPFNSSIVEEFMQFMPNRKAPGPDHIRAEMLKPIWSHISSLLASLFTIC</sequence>
<keyword evidence="3" id="KW-1185">Reference proteome</keyword>
<proteinExistence type="predicted"/>
<feature type="domain" description="Endonuclease/exonuclease/phosphatase" evidence="1">
    <location>
        <begin position="79"/>
        <end position="198"/>
    </location>
</feature>
<organism evidence="2 3">
    <name type="scientific">Phycomyces blakesleeanus (strain ATCC 8743b / DSM 1359 / FGSC 10004 / NBRC 33097 / NRRL 1555)</name>
    <dbReference type="NCBI Taxonomy" id="763407"/>
    <lineage>
        <taxon>Eukaryota</taxon>
        <taxon>Fungi</taxon>
        <taxon>Fungi incertae sedis</taxon>
        <taxon>Mucoromycota</taxon>
        <taxon>Mucoromycotina</taxon>
        <taxon>Mucoromycetes</taxon>
        <taxon>Mucorales</taxon>
        <taxon>Phycomycetaceae</taxon>
        <taxon>Phycomyces</taxon>
    </lineage>
</organism>
<name>A0A163AD81_PHYB8</name>
<dbReference type="EMBL" id="KV440982">
    <property type="protein sequence ID" value="OAD72681.1"/>
    <property type="molecule type" value="Genomic_DNA"/>
</dbReference>
<dbReference type="GO" id="GO:0003824">
    <property type="term" value="F:catalytic activity"/>
    <property type="evidence" value="ECO:0007669"/>
    <property type="project" value="InterPro"/>
</dbReference>
<reference evidence="3" key="1">
    <citation type="submission" date="2015-06" db="EMBL/GenBank/DDBJ databases">
        <title>Expansion of signal transduction pathways in fungi by whole-genome duplication.</title>
        <authorList>
            <consortium name="DOE Joint Genome Institute"/>
            <person name="Corrochano L.M."/>
            <person name="Kuo A."/>
            <person name="Marcet-Houben M."/>
            <person name="Polaino S."/>
            <person name="Salamov A."/>
            <person name="Villalobos J.M."/>
            <person name="Alvarez M.I."/>
            <person name="Avalos J."/>
            <person name="Benito E.P."/>
            <person name="Benoit I."/>
            <person name="Burger G."/>
            <person name="Camino L.P."/>
            <person name="Canovas D."/>
            <person name="Cerda-Olmedo E."/>
            <person name="Cheng J.-F."/>
            <person name="Dominguez A."/>
            <person name="Elias M."/>
            <person name="Eslava A.P."/>
            <person name="Glaser F."/>
            <person name="Grimwood J."/>
            <person name="Gutierrez G."/>
            <person name="Heitman J."/>
            <person name="Henrissat B."/>
            <person name="Iturriaga E.A."/>
            <person name="Lang B.F."/>
            <person name="Lavin J.L."/>
            <person name="Lee S."/>
            <person name="Li W."/>
            <person name="Lindquist E."/>
            <person name="Lopez-Garcia S."/>
            <person name="Luque E.M."/>
            <person name="Marcos A.T."/>
            <person name="Martin J."/>
            <person name="McCluskey K."/>
            <person name="Medina H.R."/>
            <person name="Miralles-Duran A."/>
            <person name="Miyazaki A."/>
            <person name="Munoz-Torres E."/>
            <person name="Oguiza J.A."/>
            <person name="Ohm R."/>
            <person name="Olmedo M."/>
            <person name="Orejas M."/>
            <person name="Ortiz-Castellanos L."/>
            <person name="Pisabarro A.G."/>
            <person name="Rodriguez-Romero J."/>
            <person name="Ruiz-Herrera J."/>
            <person name="Ruiz-Vazquez R."/>
            <person name="Sanz C."/>
            <person name="Schackwitz W."/>
            <person name="Schmutz J."/>
            <person name="Shahriari M."/>
            <person name="Shelest E."/>
            <person name="Silva-Franco F."/>
            <person name="Soanes D."/>
            <person name="Syed K."/>
            <person name="Tagua V.G."/>
            <person name="Talbot N.J."/>
            <person name="Thon M."/>
            <person name="De vries R.P."/>
            <person name="Wiebenga A."/>
            <person name="Yadav J.S."/>
            <person name="Braun E.L."/>
            <person name="Baker S."/>
            <person name="Garre V."/>
            <person name="Horwitz B."/>
            <person name="Torres-Martinez S."/>
            <person name="Idnurm A."/>
            <person name="Herrera-Estrella A."/>
            <person name="Gabaldon T."/>
            <person name="Grigoriev I.V."/>
        </authorList>
    </citation>
    <scope>NUCLEOTIDE SEQUENCE [LARGE SCALE GENOMIC DNA]</scope>
    <source>
        <strain evidence="3">NRRL 1555(-)</strain>
    </source>
</reference>
<gene>
    <name evidence="2" type="ORF">PHYBLDRAFT_145997</name>
</gene>
<dbReference type="RefSeq" id="XP_018290721.1">
    <property type="nucleotide sequence ID" value="XM_018431578.1"/>
</dbReference>
<dbReference type="VEuPathDB" id="FungiDB:PHYBLDRAFT_145997"/>
<evidence type="ECO:0000313" key="3">
    <source>
        <dbReference type="Proteomes" id="UP000077315"/>
    </source>
</evidence>
<dbReference type="GeneID" id="28992484"/>
<dbReference type="Pfam" id="PF14529">
    <property type="entry name" value="Exo_endo_phos_2"/>
    <property type="match status" value="1"/>
</dbReference>
<protein>
    <recommendedName>
        <fullName evidence="1">Endonuclease/exonuclease/phosphatase domain-containing protein</fullName>
    </recommendedName>
</protein>
<dbReference type="InParanoid" id="A0A163AD81"/>
<dbReference type="Proteomes" id="UP000077315">
    <property type="component" value="Unassembled WGS sequence"/>
</dbReference>